<dbReference type="PANTHER" id="PTHR28096">
    <property type="entry name" value="PROTEIN FAF1"/>
    <property type="match status" value="1"/>
</dbReference>
<reference evidence="2" key="1">
    <citation type="submission" date="2023-07" db="EMBL/GenBank/DDBJ databases">
        <title>A chromosome-level genome assembly of Lolium multiflorum.</title>
        <authorList>
            <person name="Chen Y."/>
            <person name="Copetti D."/>
            <person name="Kolliker R."/>
            <person name="Studer B."/>
        </authorList>
    </citation>
    <scope>NUCLEOTIDE SEQUENCE</scope>
    <source>
        <strain evidence="2">02402/16</strain>
        <tissue evidence="2">Leaf</tissue>
    </source>
</reference>
<evidence type="ECO:0000313" key="2">
    <source>
        <dbReference type="EMBL" id="KAK1663229.1"/>
    </source>
</evidence>
<dbReference type="EMBL" id="JAUUTY010000003">
    <property type="protein sequence ID" value="KAK1663229.1"/>
    <property type="molecule type" value="Genomic_DNA"/>
</dbReference>
<name>A0AAD8SSQ0_LOLMU</name>
<proteinExistence type="predicted"/>
<dbReference type="Pfam" id="PF15375">
    <property type="entry name" value="FSAF1"/>
    <property type="match status" value="1"/>
</dbReference>
<protein>
    <submittedName>
        <fullName evidence="2">Uncharacterized protein</fullName>
    </submittedName>
</protein>
<gene>
    <name evidence="2" type="ORF">QYE76_051388</name>
</gene>
<dbReference type="PANTHER" id="PTHR28096:SF1">
    <property type="entry name" value="PROTEIN FAF1"/>
    <property type="match status" value="1"/>
</dbReference>
<keyword evidence="3" id="KW-1185">Reference proteome</keyword>
<dbReference type="InterPro" id="IPR027973">
    <property type="entry name" value="FSAF1-like"/>
</dbReference>
<comment type="caution">
    <text evidence="2">The sequence shown here is derived from an EMBL/GenBank/DDBJ whole genome shotgun (WGS) entry which is preliminary data.</text>
</comment>
<evidence type="ECO:0000313" key="3">
    <source>
        <dbReference type="Proteomes" id="UP001231189"/>
    </source>
</evidence>
<accession>A0AAD8SSQ0</accession>
<evidence type="ECO:0000256" key="1">
    <source>
        <dbReference type="SAM" id="MobiDB-lite"/>
    </source>
</evidence>
<feature type="compositionally biased region" description="Basic residues" evidence="1">
    <location>
        <begin position="199"/>
        <end position="222"/>
    </location>
</feature>
<sequence>MVKGMPKSRPIEAAAEVVFDPSVSGTRKPRRADAPSSTSEYHHFMGSSLSNMYHKPPPEKSADMSDEEPDDIDIDKLLKDVELFGASTWKDRKQIQNRKVVELGGKAIKKQRTPLSVAKPAMKNQQKREQKKIEEERLLGIFRKRDKGNKFEKTRPEDRVLKATEGRFKNGILDVKHLMGAPKPSSSFRDEPEREMRGKGKKGGKGKGKCKGKQKGGRRNRR</sequence>
<dbReference type="Proteomes" id="UP001231189">
    <property type="component" value="Unassembled WGS sequence"/>
</dbReference>
<organism evidence="2 3">
    <name type="scientific">Lolium multiflorum</name>
    <name type="common">Italian ryegrass</name>
    <name type="synonym">Lolium perenne subsp. multiflorum</name>
    <dbReference type="NCBI Taxonomy" id="4521"/>
    <lineage>
        <taxon>Eukaryota</taxon>
        <taxon>Viridiplantae</taxon>
        <taxon>Streptophyta</taxon>
        <taxon>Embryophyta</taxon>
        <taxon>Tracheophyta</taxon>
        <taxon>Spermatophyta</taxon>
        <taxon>Magnoliopsida</taxon>
        <taxon>Liliopsida</taxon>
        <taxon>Poales</taxon>
        <taxon>Poaceae</taxon>
        <taxon>BOP clade</taxon>
        <taxon>Pooideae</taxon>
        <taxon>Poodae</taxon>
        <taxon>Poeae</taxon>
        <taxon>Poeae Chloroplast Group 2 (Poeae type)</taxon>
        <taxon>Loliodinae</taxon>
        <taxon>Loliinae</taxon>
        <taxon>Lolium</taxon>
    </lineage>
</organism>
<dbReference type="GO" id="GO:0005730">
    <property type="term" value="C:nucleolus"/>
    <property type="evidence" value="ECO:0007669"/>
    <property type="project" value="TreeGrafter"/>
</dbReference>
<feature type="region of interest" description="Disordered" evidence="1">
    <location>
        <begin position="111"/>
        <end position="132"/>
    </location>
</feature>
<dbReference type="InterPro" id="IPR053030">
    <property type="entry name" value="Ribosomal_biogenesis_FAF1-like"/>
</dbReference>
<feature type="region of interest" description="Disordered" evidence="1">
    <location>
        <begin position="20"/>
        <end position="69"/>
    </location>
</feature>
<feature type="compositionally biased region" description="Basic and acidic residues" evidence="1">
    <location>
        <begin position="188"/>
        <end position="198"/>
    </location>
</feature>
<dbReference type="GO" id="GO:0000462">
    <property type="term" value="P:maturation of SSU-rRNA from tricistronic rRNA transcript (SSU-rRNA, 5.8S rRNA, LSU-rRNA)"/>
    <property type="evidence" value="ECO:0007669"/>
    <property type="project" value="TreeGrafter"/>
</dbReference>
<feature type="region of interest" description="Disordered" evidence="1">
    <location>
        <begin position="174"/>
        <end position="222"/>
    </location>
</feature>
<dbReference type="AlphaFoldDB" id="A0AAD8SSQ0"/>